<comment type="catalytic activity">
    <reaction evidence="10">
        <text>(S)-2,3,4,5-tetrahydrodipicolinate + NADP(+) + H2O = (2S,4S)-4-hydroxy-2,3,4,5-tetrahydrodipicolinate + NADPH + H(+)</text>
        <dbReference type="Rhea" id="RHEA:35331"/>
        <dbReference type="ChEBI" id="CHEBI:15377"/>
        <dbReference type="ChEBI" id="CHEBI:15378"/>
        <dbReference type="ChEBI" id="CHEBI:16845"/>
        <dbReference type="ChEBI" id="CHEBI:57783"/>
        <dbReference type="ChEBI" id="CHEBI:58349"/>
        <dbReference type="ChEBI" id="CHEBI:67139"/>
        <dbReference type="EC" id="1.17.1.8"/>
    </reaction>
</comment>
<evidence type="ECO:0000256" key="9">
    <source>
        <dbReference type="ARBA" id="ARBA00038983"/>
    </source>
</evidence>
<dbReference type="RefSeq" id="WP_015707280.1">
    <property type="nucleotide sequence ID" value="NC_015578.1"/>
</dbReference>
<dbReference type="HOGENOM" id="CLU_047479_1_0_12"/>
<evidence type="ECO:0000256" key="10">
    <source>
        <dbReference type="ARBA" id="ARBA00049080"/>
    </source>
</evidence>
<dbReference type="EC" id="1.17.1.8" evidence="9"/>
<dbReference type="OrthoDB" id="9790352at2"/>
<dbReference type="AlphaFoldDB" id="F5YNK8"/>
<name>F5YNK8_TREPZ</name>
<dbReference type="Proteomes" id="UP000009223">
    <property type="component" value="Chromosome"/>
</dbReference>
<comment type="pathway">
    <text evidence="8">Amino-acid biosynthesis; L-lysine biosynthesis via DAP pathway; (S)-tetrahydrodipicolinate from L-aspartate: step 4/4.</text>
</comment>
<proteinExistence type="inferred from homology"/>
<dbReference type="InterPro" id="IPR023940">
    <property type="entry name" value="DHDPR_bac"/>
</dbReference>
<dbReference type="EMBL" id="CP001843">
    <property type="protein sequence ID" value="AEF83772.1"/>
    <property type="molecule type" value="Genomic_DNA"/>
</dbReference>
<evidence type="ECO:0000313" key="14">
    <source>
        <dbReference type="EMBL" id="AEF83772.1"/>
    </source>
</evidence>
<evidence type="ECO:0000256" key="11">
    <source>
        <dbReference type="ARBA" id="ARBA00049396"/>
    </source>
</evidence>
<protein>
    <recommendedName>
        <fullName evidence="9">4-hydroxy-tetrahydrodipicolinate reductase</fullName>
        <ecNumber evidence="9">1.17.1.8</ecNumber>
    </recommendedName>
</protein>
<dbReference type="InterPro" id="IPR036291">
    <property type="entry name" value="NAD(P)-bd_dom_sf"/>
</dbReference>
<comment type="similarity">
    <text evidence="1">Belongs to the DapB family.</text>
</comment>
<dbReference type="STRING" id="545694.TREPR_2975"/>
<evidence type="ECO:0000259" key="12">
    <source>
        <dbReference type="Pfam" id="PF01113"/>
    </source>
</evidence>
<dbReference type="GO" id="GO:0005829">
    <property type="term" value="C:cytosol"/>
    <property type="evidence" value="ECO:0007669"/>
    <property type="project" value="TreeGrafter"/>
</dbReference>
<feature type="domain" description="Dihydrodipicolinate reductase C-terminal" evidence="13">
    <location>
        <begin position="117"/>
        <end position="259"/>
    </location>
</feature>
<comment type="catalytic activity">
    <reaction evidence="11">
        <text>(S)-2,3,4,5-tetrahydrodipicolinate + NAD(+) + H2O = (2S,4S)-4-hydroxy-2,3,4,5-tetrahydrodipicolinate + NADH + H(+)</text>
        <dbReference type="Rhea" id="RHEA:35323"/>
        <dbReference type="ChEBI" id="CHEBI:15377"/>
        <dbReference type="ChEBI" id="CHEBI:15378"/>
        <dbReference type="ChEBI" id="CHEBI:16845"/>
        <dbReference type="ChEBI" id="CHEBI:57540"/>
        <dbReference type="ChEBI" id="CHEBI:57945"/>
        <dbReference type="ChEBI" id="CHEBI:67139"/>
        <dbReference type="EC" id="1.17.1.8"/>
    </reaction>
</comment>
<evidence type="ECO:0000256" key="5">
    <source>
        <dbReference type="ARBA" id="ARBA00023002"/>
    </source>
</evidence>
<sequence length="269" mass="28856">MNIALIGYGKMGRILERTALERGHTITVALDPAAPGPTASGAPLYKAIAEAKELGGTDVAVEFTRPDTAAGNIAALIERGIPTVAGTTGWYDKLPEIEKLVNAKGASLCWSSNYSLGVNLFYRIAALAAKLADPFPEYDVGGWEFHHNKKVDSPSGTAKILVGKVLQAMTRKKKAVWEKLDRPPEPDEIHFPSLRLGSVPGLHALSFDSPSDTIEISHSARNRDGLALGAIRAAEWLLDCKPGKAAGKARNGVFTFDDVMEDILKETLV</sequence>
<reference evidence="14 15" key="2">
    <citation type="journal article" date="2011" name="ISME J.">
        <title>RNA-seq reveals cooperative metabolic interactions between two termite-gut spirochete species in co-culture.</title>
        <authorList>
            <person name="Rosenthal A.Z."/>
            <person name="Matson E.G."/>
            <person name="Eldar A."/>
            <person name="Leadbetter J.R."/>
        </authorList>
    </citation>
    <scope>NUCLEOTIDE SEQUENCE [LARGE SCALE GENOMIC DNA]</scope>
    <source>
        <strain evidence="15">ATCC BAA-887 / DSM 12427 / ZAS-2</strain>
    </source>
</reference>
<dbReference type="KEGG" id="tpi:TREPR_2975"/>
<keyword evidence="15" id="KW-1185">Reference proteome</keyword>
<evidence type="ECO:0000256" key="7">
    <source>
        <dbReference type="ARBA" id="ARBA00023154"/>
    </source>
</evidence>
<evidence type="ECO:0000256" key="3">
    <source>
        <dbReference type="ARBA" id="ARBA00022857"/>
    </source>
</evidence>
<keyword evidence="5 14" id="KW-0560">Oxidoreductase</keyword>
<evidence type="ECO:0000259" key="13">
    <source>
        <dbReference type="Pfam" id="PF05173"/>
    </source>
</evidence>
<gene>
    <name evidence="14" type="primary">dapB</name>
    <name evidence="14" type="ordered locus">TREPR_2975</name>
</gene>
<dbReference type="InterPro" id="IPR022663">
    <property type="entry name" value="DapB_C"/>
</dbReference>
<evidence type="ECO:0000256" key="1">
    <source>
        <dbReference type="ARBA" id="ARBA00006642"/>
    </source>
</evidence>
<dbReference type="eggNOG" id="COG0289">
    <property type="taxonomic scope" value="Bacteria"/>
</dbReference>
<keyword evidence="6" id="KW-0520">NAD</keyword>
<dbReference type="PANTHER" id="PTHR20836">
    <property type="entry name" value="DIHYDRODIPICOLINATE REDUCTASE"/>
    <property type="match status" value="1"/>
</dbReference>
<keyword evidence="7" id="KW-0457">Lysine biosynthesis</keyword>
<evidence type="ECO:0000256" key="4">
    <source>
        <dbReference type="ARBA" id="ARBA00022915"/>
    </source>
</evidence>
<dbReference type="PIRSF" id="PIRSF000161">
    <property type="entry name" value="DHPR"/>
    <property type="match status" value="1"/>
</dbReference>
<dbReference type="Pfam" id="PF01113">
    <property type="entry name" value="DapB_N"/>
    <property type="match status" value="1"/>
</dbReference>
<dbReference type="Gene3D" id="3.30.360.10">
    <property type="entry name" value="Dihydrodipicolinate Reductase, domain 2"/>
    <property type="match status" value="1"/>
</dbReference>
<dbReference type="PANTHER" id="PTHR20836:SF0">
    <property type="entry name" value="4-HYDROXY-TETRAHYDRODIPICOLINATE REDUCTASE 1, CHLOROPLASTIC-RELATED"/>
    <property type="match status" value="1"/>
</dbReference>
<evidence type="ECO:0000313" key="15">
    <source>
        <dbReference type="Proteomes" id="UP000009223"/>
    </source>
</evidence>
<evidence type="ECO:0000256" key="2">
    <source>
        <dbReference type="ARBA" id="ARBA00022605"/>
    </source>
</evidence>
<dbReference type="Pfam" id="PF05173">
    <property type="entry name" value="DapB_C"/>
    <property type="match status" value="1"/>
</dbReference>
<dbReference type="GO" id="GO:0008839">
    <property type="term" value="F:4-hydroxy-tetrahydrodipicolinate reductase"/>
    <property type="evidence" value="ECO:0007669"/>
    <property type="project" value="UniProtKB-EC"/>
</dbReference>
<dbReference type="SUPFAM" id="SSF55347">
    <property type="entry name" value="Glyceraldehyde-3-phosphate dehydrogenase-like, C-terminal domain"/>
    <property type="match status" value="1"/>
</dbReference>
<evidence type="ECO:0000256" key="8">
    <source>
        <dbReference type="ARBA" id="ARBA00037922"/>
    </source>
</evidence>
<dbReference type="GO" id="GO:0009089">
    <property type="term" value="P:lysine biosynthetic process via diaminopimelate"/>
    <property type="evidence" value="ECO:0007669"/>
    <property type="project" value="InterPro"/>
</dbReference>
<feature type="domain" description="Dihydrodipicolinate reductase N-terminal" evidence="12">
    <location>
        <begin position="1"/>
        <end position="114"/>
    </location>
</feature>
<dbReference type="GO" id="GO:0019877">
    <property type="term" value="P:diaminopimelate biosynthetic process"/>
    <property type="evidence" value="ECO:0007669"/>
    <property type="project" value="UniProtKB-KW"/>
</dbReference>
<reference evidence="15" key="1">
    <citation type="submission" date="2009-12" db="EMBL/GenBank/DDBJ databases">
        <title>Complete sequence of Treponema primitia strain ZAS-2.</title>
        <authorList>
            <person name="Tetu S.G."/>
            <person name="Matson E."/>
            <person name="Ren Q."/>
            <person name="Seshadri R."/>
            <person name="Elbourne L."/>
            <person name="Hassan K.A."/>
            <person name="Durkin A."/>
            <person name="Radune D."/>
            <person name="Mohamoud Y."/>
            <person name="Shay R."/>
            <person name="Jin S."/>
            <person name="Zhang X."/>
            <person name="Lucey K."/>
            <person name="Ballor N.R."/>
            <person name="Ottesen E."/>
            <person name="Rosenthal R."/>
            <person name="Allen A."/>
            <person name="Leadbetter J.R."/>
            <person name="Paulsen I.T."/>
        </authorList>
    </citation>
    <scope>NUCLEOTIDE SEQUENCE [LARGE SCALE GENOMIC DNA]</scope>
    <source>
        <strain evidence="15">ATCC BAA-887 / DSM 12427 / ZAS-2</strain>
    </source>
</reference>
<keyword evidence="4" id="KW-0220">Diaminopimelate biosynthesis</keyword>
<accession>F5YNK8</accession>
<keyword evidence="3" id="KW-0521">NADP</keyword>
<dbReference type="Gene3D" id="3.40.50.720">
    <property type="entry name" value="NAD(P)-binding Rossmann-like Domain"/>
    <property type="match status" value="1"/>
</dbReference>
<dbReference type="CDD" id="cd02274">
    <property type="entry name" value="DHDPR_N"/>
    <property type="match status" value="1"/>
</dbReference>
<dbReference type="SUPFAM" id="SSF51735">
    <property type="entry name" value="NAD(P)-binding Rossmann-fold domains"/>
    <property type="match status" value="1"/>
</dbReference>
<evidence type="ECO:0000256" key="6">
    <source>
        <dbReference type="ARBA" id="ARBA00023027"/>
    </source>
</evidence>
<dbReference type="InterPro" id="IPR000846">
    <property type="entry name" value="DapB_N"/>
</dbReference>
<keyword evidence="2" id="KW-0028">Amino-acid biosynthesis</keyword>
<organism evidence="14 15">
    <name type="scientific">Treponema primitia (strain ATCC BAA-887 / DSM 12427 / ZAS-2)</name>
    <dbReference type="NCBI Taxonomy" id="545694"/>
    <lineage>
        <taxon>Bacteria</taxon>
        <taxon>Pseudomonadati</taxon>
        <taxon>Spirochaetota</taxon>
        <taxon>Spirochaetia</taxon>
        <taxon>Spirochaetales</taxon>
        <taxon>Treponemataceae</taxon>
        <taxon>Treponema</taxon>
    </lineage>
</organism>